<protein>
    <submittedName>
        <fullName evidence="1">Phosphohydrolase</fullName>
    </submittedName>
</protein>
<proteinExistence type="predicted"/>
<dbReference type="EMBL" id="PQXF01000016">
    <property type="protein sequence ID" value="PXF60472.1"/>
    <property type="molecule type" value="Genomic_DNA"/>
</dbReference>
<evidence type="ECO:0000313" key="2">
    <source>
        <dbReference type="Proteomes" id="UP000248329"/>
    </source>
</evidence>
<name>A0AC61L2M1_9EURY</name>
<dbReference type="Proteomes" id="UP000248329">
    <property type="component" value="Unassembled WGS sequence"/>
</dbReference>
<evidence type="ECO:0000313" key="1">
    <source>
        <dbReference type="EMBL" id="PXF60472.1"/>
    </source>
</evidence>
<organism evidence="1 2">
    <name type="scientific">Candidatus Methanogaster sp</name>
    <dbReference type="NCBI Taxonomy" id="3386292"/>
    <lineage>
        <taxon>Archaea</taxon>
        <taxon>Methanobacteriati</taxon>
        <taxon>Methanobacteriota</taxon>
        <taxon>Stenosarchaea group</taxon>
        <taxon>Methanomicrobia</taxon>
        <taxon>Methanosarcinales</taxon>
        <taxon>ANME-2 cluster</taxon>
        <taxon>Candidatus Methanogasteraceae</taxon>
        <taxon>Candidatus Methanogaster</taxon>
    </lineage>
</organism>
<reference evidence="1" key="1">
    <citation type="submission" date="2018-01" db="EMBL/GenBank/DDBJ databases">
        <authorList>
            <person name="Krukenberg V."/>
        </authorList>
    </citation>
    <scope>NUCLEOTIDE SEQUENCE</scope>
    <source>
        <strain evidence="1">E20ANME2</strain>
    </source>
</reference>
<accession>A0AC61L2M1</accession>
<gene>
    <name evidence="1" type="ORF">C4B59_09370</name>
</gene>
<sequence>MFGVKFYEIRDPIYGFIGLNELEMDIVNHPVFQRLRRIKQLGFTEMVYPSAKHSRFEHSLGVMDLATRLYDGIVKKNSHILKETIGLDCGELDRDRELIRLAALLHDIGHTPFSHVGESLMPTNPKTSKPYKHEHYSAAIIKEIFKDVIEDHEASVYNIKARDVAALIEGDEEILKTRFFWKVLISGQLDADRGDYLLRDSYHAGVKYGIYDVDRLINTITIGEDPETTDPILAIEDGGWHVAESLVISRYHMFTQIYFHKTRRAYDYHLTKALEDILPGKKFPPPEELEDFLKWDDWTVGYKILNSGQEDCKRIKERDHLRMVYETPEKPTKVDLNKFEKAKEVLENIVTYEDEAKNSWYKFTTTEGGDVEIYIKKENDTISPLSEYSTIVKEIGGIRQKRLYVPPEEKNNAKNKLIKEGLL</sequence>
<comment type="caution">
    <text evidence="1">The sequence shown here is derived from an EMBL/GenBank/DDBJ whole genome shotgun (WGS) entry which is preliminary data.</text>
</comment>